<evidence type="ECO:0000313" key="2">
    <source>
        <dbReference type="EMBL" id="EON70579.1"/>
    </source>
</evidence>
<proteinExistence type="predicted"/>
<name>R7Z993_LYSSH</name>
<keyword evidence="1" id="KW-0472">Membrane</keyword>
<feature type="transmembrane region" description="Helical" evidence="1">
    <location>
        <begin position="46"/>
        <end position="63"/>
    </location>
</feature>
<evidence type="ECO:0000313" key="3">
    <source>
        <dbReference type="Proteomes" id="UP000013911"/>
    </source>
</evidence>
<reference evidence="2 3" key="1">
    <citation type="submission" date="2013-04" db="EMBL/GenBank/DDBJ databases">
        <title>Draft genome of the heavy metal tolerant bacterium Lysinibacillus sphaericus strain OT4b.31.</title>
        <authorList>
            <person name="Pena-Montenegro T.D."/>
            <person name="Dussan J."/>
        </authorList>
    </citation>
    <scope>NUCLEOTIDE SEQUENCE [LARGE SCALE GENOMIC DNA]</scope>
    <source>
        <strain evidence="2 3">OT4b.31</strain>
    </source>
</reference>
<dbReference type="Proteomes" id="UP000013911">
    <property type="component" value="Unassembled WGS sequence"/>
</dbReference>
<protein>
    <submittedName>
        <fullName evidence="2">Uncharacterized protein</fullName>
    </submittedName>
</protein>
<keyword evidence="1" id="KW-1133">Transmembrane helix</keyword>
<organism evidence="2 3">
    <name type="scientific">Lysinibacillus sphaericus OT4b.31</name>
    <dbReference type="NCBI Taxonomy" id="1285586"/>
    <lineage>
        <taxon>Bacteria</taxon>
        <taxon>Bacillati</taxon>
        <taxon>Bacillota</taxon>
        <taxon>Bacilli</taxon>
        <taxon>Bacillales</taxon>
        <taxon>Bacillaceae</taxon>
        <taxon>Lysinibacillus</taxon>
    </lineage>
</organism>
<evidence type="ECO:0000256" key="1">
    <source>
        <dbReference type="SAM" id="Phobius"/>
    </source>
</evidence>
<gene>
    <name evidence="2" type="ORF">H131_21092</name>
</gene>
<accession>R7Z993</accession>
<dbReference type="EMBL" id="AQPX01000032">
    <property type="protein sequence ID" value="EON70579.1"/>
    <property type="molecule type" value="Genomic_DNA"/>
</dbReference>
<keyword evidence="1" id="KW-0812">Transmembrane</keyword>
<dbReference type="RefSeq" id="WP_010861117.1">
    <property type="nucleotide sequence ID" value="NZ_KB933407.1"/>
</dbReference>
<sequence>MDRIAGEADRIAGVTDRLAGEADRTGVVTDRIAGMTDKLGEVADRIAEIVVIFAAIPFVWYFLSKEGMYVFNVDRL</sequence>
<dbReference type="HOGENOM" id="CLU_2650142_0_0_9"/>
<dbReference type="AlphaFoldDB" id="R7Z993"/>
<comment type="caution">
    <text evidence="2">The sequence shown here is derived from an EMBL/GenBank/DDBJ whole genome shotgun (WGS) entry which is preliminary data.</text>
</comment>